<dbReference type="Proteomes" id="UP001432059">
    <property type="component" value="Chromosome"/>
</dbReference>
<evidence type="ECO:0000313" key="1">
    <source>
        <dbReference type="EMBL" id="WOC51630.1"/>
    </source>
</evidence>
<dbReference type="RefSeq" id="WP_327985230.1">
    <property type="nucleotide sequence ID" value="NZ_CP136426.1"/>
</dbReference>
<dbReference type="KEGG" id="bpor:BPO_0983"/>
<proteinExistence type="predicted"/>
<gene>
    <name evidence="1" type="ORF">BPO_0983</name>
</gene>
<dbReference type="AlphaFoldDB" id="A0AAU0F0P8"/>
<keyword evidence="2" id="KW-1185">Reference proteome</keyword>
<name>A0AAU0F0P8_9FLAO</name>
<dbReference type="EMBL" id="CP136426">
    <property type="protein sequence ID" value="WOC51630.1"/>
    <property type="molecule type" value="Genomic_DNA"/>
</dbReference>
<organism evidence="1 2">
    <name type="scientific">Bergeyella porcorum</name>
    <dbReference type="NCBI Taxonomy" id="1735111"/>
    <lineage>
        <taxon>Bacteria</taxon>
        <taxon>Pseudomonadati</taxon>
        <taxon>Bacteroidota</taxon>
        <taxon>Flavobacteriia</taxon>
        <taxon>Flavobacteriales</taxon>
        <taxon>Weeksellaceae</taxon>
        <taxon>Bergeyella</taxon>
    </lineage>
</organism>
<sequence>MRLVFILILGFSITMVKAQVFSGQVFMRENTTLHLNQLFVTNITTQKTVLSNYNGEFKIHAKVGDVIRFTSIITERTDVKITEKLLENTMNFIELKPAYHEIQEVIIGWRPTGNLRRDVTTLKDSKRKMEIASIIGLPAPKGDGTSPTEPIAGFRDGNFSLSIDGIYDLISGERKKKQRLYEYEKMMSVTKKIKNYFGEDYFVKLKIPKNMIDNFLQFVYSSDNILALVEGKNMEATQAYIEKYLPIYLKRLRQSNMMGLGEDINKNP</sequence>
<protein>
    <recommendedName>
        <fullName evidence="3">Carboxypeptidase-like regulatory domain-containing protein</fullName>
    </recommendedName>
</protein>
<evidence type="ECO:0000313" key="2">
    <source>
        <dbReference type="Proteomes" id="UP001432059"/>
    </source>
</evidence>
<reference evidence="1" key="1">
    <citation type="submission" date="2023-10" db="EMBL/GenBank/DDBJ databases">
        <title>Characterization and whole genome sequencing of a novel strain of Bergeyella porcorum QD2021 isolated from pig.</title>
        <authorList>
            <person name="Liu G."/>
            <person name="Chen C."/>
            <person name="Han X."/>
        </authorList>
    </citation>
    <scope>NUCLEOTIDE SEQUENCE</scope>
    <source>
        <strain evidence="1">QD2021</strain>
    </source>
</reference>
<accession>A0AAU0F0P8</accession>
<evidence type="ECO:0008006" key="3">
    <source>
        <dbReference type="Google" id="ProtNLM"/>
    </source>
</evidence>